<name>A0A4R4AGY4_MARGR</name>
<keyword evidence="3" id="KW-0812">Transmembrane</keyword>
<feature type="region of interest" description="Disordered" evidence="2">
    <location>
        <begin position="809"/>
        <end position="858"/>
    </location>
</feature>
<feature type="transmembrane region" description="Helical" evidence="3">
    <location>
        <begin position="21"/>
        <end position="44"/>
    </location>
</feature>
<sequence>MIPAHSHPSPQPPRPRPPERGFGLIEMLLILTFTASAIWGVMYLTQQTRDRNAEVKGQALLELADRQLLQFMVRERRLPCPDGDGDGHEDCAVDKGYLPYRTLGMAAGTYSAGEVPLLYGVYRDSAGIDLTRHDHFFHPRNSDGTEYPFTDGAGHINLLDYCMALDTAAGKALDTALLHTEASDGAQHNVAYALAVPGRLNADGQGSDTLGLYDGLNQALDRPVFHAPGTPLTRNRYDDSTLVRGFAEVEGVLTCDIVRRSLNLMADALAVQQEVCDFTNSNVESAFLGTILAGVGTARSAVDIYSTGTGIGAATEQVTESGVQIARSAATCIPPFVLPGCVTLPIHTAALVLASTGTGLASVALGLSSVTTAAAGVYTVQYGLIYDKIKAGCDADFNPPEAPAPDFSDKIAELGDDLVQARADLAAALIPRDAAQTKVETRKTEWDAATAAIQPKLDAMNARIPEQMAPWLERLGDLDPDLGADPAVEACMQQQIEGGATLEDARAACGISLEEDPGEPGMIIALNGHVTALEAEISAQRMIDISQEPCDTGKANGATLDSDARDSFCSTLAAGRDARADARAQQTETLAQADAQKTWLEQEADKFKTYDAALIAEYAARQPHFTARAALNTAIQTVLADSGICSGASSTDCDTLRNQINAAPESTDYTAIGTALTNLKGACGDCQKVKDAAALRPNASTTQQTWISALNALKSAGLALEPPKTDGFGDGGMCDDAQPCDLAQHIQTLYDRYLALGNAQIELSQAQIEVDRLTDEVTNLEQEIEGYRCGEQGKQYDPDSGQCIARVEPDPGAIGADPNPDLPDEFDDVEAPSPLPDRFEQEAGLEILGTADELGTGR</sequence>
<evidence type="ECO:0000256" key="2">
    <source>
        <dbReference type="SAM" id="MobiDB-lite"/>
    </source>
</evidence>
<proteinExistence type="predicted"/>
<evidence type="ECO:0000256" key="3">
    <source>
        <dbReference type="SAM" id="Phobius"/>
    </source>
</evidence>
<evidence type="ECO:0000313" key="4">
    <source>
        <dbReference type="EMBL" id="TCW38224.1"/>
    </source>
</evidence>
<accession>A0A4R4AGY4</accession>
<dbReference type="AlphaFoldDB" id="A0A4R4AGY4"/>
<reference evidence="4 5" key="1">
    <citation type="submission" date="2019-03" db="EMBL/GenBank/DDBJ databases">
        <title>Genomic Encyclopedia of Type Strains, Phase IV (KMG-IV): sequencing the most valuable type-strain genomes for metagenomic binning, comparative biology and taxonomic classification.</title>
        <authorList>
            <person name="Goeker M."/>
        </authorList>
    </citation>
    <scope>NUCLEOTIDE SEQUENCE [LARGE SCALE GENOMIC DNA]</scope>
    <source>
        <strain evidence="4 5">DSM 203</strain>
    </source>
</reference>
<dbReference type="EMBL" id="SMDC01000002">
    <property type="protein sequence ID" value="TCW38224.1"/>
    <property type="molecule type" value="Genomic_DNA"/>
</dbReference>
<organism evidence="4 5">
    <name type="scientific">Marichromatium gracile</name>
    <name type="common">Chromatium gracile</name>
    <dbReference type="NCBI Taxonomy" id="1048"/>
    <lineage>
        <taxon>Bacteria</taxon>
        <taxon>Pseudomonadati</taxon>
        <taxon>Pseudomonadota</taxon>
        <taxon>Gammaproteobacteria</taxon>
        <taxon>Chromatiales</taxon>
        <taxon>Chromatiaceae</taxon>
        <taxon>Marichromatium</taxon>
    </lineage>
</organism>
<keyword evidence="3" id="KW-1133">Transmembrane helix</keyword>
<dbReference type="Proteomes" id="UP000295247">
    <property type="component" value="Unassembled WGS sequence"/>
</dbReference>
<evidence type="ECO:0000313" key="5">
    <source>
        <dbReference type="Proteomes" id="UP000295247"/>
    </source>
</evidence>
<comment type="caution">
    <text evidence="4">The sequence shown here is derived from an EMBL/GenBank/DDBJ whole genome shotgun (WGS) entry which is preliminary data.</text>
</comment>
<keyword evidence="3" id="KW-0472">Membrane</keyword>
<feature type="coiled-coil region" evidence="1">
    <location>
        <begin position="756"/>
        <end position="790"/>
    </location>
</feature>
<dbReference type="RefSeq" id="WP_132228602.1">
    <property type="nucleotide sequence ID" value="NZ_NRRH01000018.1"/>
</dbReference>
<evidence type="ECO:0008006" key="6">
    <source>
        <dbReference type="Google" id="ProtNLM"/>
    </source>
</evidence>
<protein>
    <recommendedName>
        <fullName evidence="6">Prepilin-type N-terminal cleavage/methylation domain-containing protein</fullName>
    </recommendedName>
</protein>
<keyword evidence="1" id="KW-0175">Coiled coil</keyword>
<evidence type="ECO:0000256" key="1">
    <source>
        <dbReference type="SAM" id="Coils"/>
    </source>
</evidence>
<gene>
    <name evidence="4" type="ORF">EDC29_102115</name>
</gene>